<accession>A0A6A6ILR1</accession>
<evidence type="ECO:0000313" key="2">
    <source>
        <dbReference type="EMBL" id="KAF2251555.1"/>
    </source>
</evidence>
<protein>
    <recommendedName>
        <fullName evidence="1">Aminoglycoside phosphotransferase domain-containing protein</fullName>
    </recommendedName>
</protein>
<organism evidence="2 3">
    <name type="scientific">Trematosphaeria pertusa</name>
    <dbReference type="NCBI Taxonomy" id="390896"/>
    <lineage>
        <taxon>Eukaryota</taxon>
        <taxon>Fungi</taxon>
        <taxon>Dikarya</taxon>
        <taxon>Ascomycota</taxon>
        <taxon>Pezizomycotina</taxon>
        <taxon>Dothideomycetes</taxon>
        <taxon>Pleosporomycetidae</taxon>
        <taxon>Pleosporales</taxon>
        <taxon>Massarineae</taxon>
        <taxon>Trematosphaeriaceae</taxon>
        <taxon>Trematosphaeria</taxon>
    </lineage>
</organism>
<dbReference type="EMBL" id="ML987193">
    <property type="protein sequence ID" value="KAF2251555.1"/>
    <property type="molecule type" value="Genomic_DNA"/>
</dbReference>
<dbReference type="GeneID" id="54580070"/>
<feature type="domain" description="Aminoglycoside phosphotransferase" evidence="1">
    <location>
        <begin position="88"/>
        <end position="318"/>
    </location>
</feature>
<dbReference type="Gene3D" id="3.90.1200.10">
    <property type="match status" value="1"/>
</dbReference>
<gene>
    <name evidence="2" type="ORF">BU26DRAFT_504051</name>
</gene>
<dbReference type="Pfam" id="PF01636">
    <property type="entry name" value="APH"/>
    <property type="match status" value="1"/>
</dbReference>
<dbReference type="Proteomes" id="UP000800094">
    <property type="component" value="Unassembled WGS sequence"/>
</dbReference>
<name>A0A6A6ILR1_9PLEO</name>
<dbReference type="PANTHER" id="PTHR21310">
    <property type="entry name" value="AMINOGLYCOSIDE PHOSPHOTRANSFERASE-RELATED-RELATED"/>
    <property type="match status" value="1"/>
</dbReference>
<reference evidence="2" key="1">
    <citation type="journal article" date="2020" name="Stud. Mycol.">
        <title>101 Dothideomycetes genomes: a test case for predicting lifestyles and emergence of pathogens.</title>
        <authorList>
            <person name="Haridas S."/>
            <person name="Albert R."/>
            <person name="Binder M."/>
            <person name="Bloem J."/>
            <person name="Labutti K."/>
            <person name="Salamov A."/>
            <person name="Andreopoulos B."/>
            <person name="Baker S."/>
            <person name="Barry K."/>
            <person name="Bills G."/>
            <person name="Bluhm B."/>
            <person name="Cannon C."/>
            <person name="Castanera R."/>
            <person name="Culley D."/>
            <person name="Daum C."/>
            <person name="Ezra D."/>
            <person name="Gonzalez J."/>
            <person name="Henrissat B."/>
            <person name="Kuo A."/>
            <person name="Liang C."/>
            <person name="Lipzen A."/>
            <person name="Lutzoni F."/>
            <person name="Magnuson J."/>
            <person name="Mondo S."/>
            <person name="Nolan M."/>
            <person name="Ohm R."/>
            <person name="Pangilinan J."/>
            <person name="Park H.-J."/>
            <person name="Ramirez L."/>
            <person name="Alfaro M."/>
            <person name="Sun H."/>
            <person name="Tritt A."/>
            <person name="Yoshinaga Y."/>
            <person name="Zwiers L.-H."/>
            <person name="Turgeon B."/>
            <person name="Goodwin S."/>
            <person name="Spatafora J."/>
            <person name="Crous P."/>
            <person name="Grigoriev I."/>
        </authorList>
    </citation>
    <scope>NUCLEOTIDE SEQUENCE</scope>
    <source>
        <strain evidence="2">CBS 122368</strain>
    </source>
</reference>
<evidence type="ECO:0000313" key="3">
    <source>
        <dbReference type="Proteomes" id="UP000800094"/>
    </source>
</evidence>
<evidence type="ECO:0000259" key="1">
    <source>
        <dbReference type="Pfam" id="PF01636"/>
    </source>
</evidence>
<dbReference type="PANTHER" id="PTHR21310:SF48">
    <property type="entry name" value="AMINOGLYCOSIDE PHOSPHOTRANSFERASE DOMAIN-CONTAINING PROTEIN"/>
    <property type="match status" value="1"/>
</dbReference>
<sequence>MELSMSDLRMKYYGTADWSEMSDIMSKRQKEEWNNNAADPAKNIAKNWVKTEFPYYVPENELPCPLPTVAEIEAAGDTGNLYRGGINSVYREAENLLFLAENTQIRLPKVYAVFDHQGGDPRGLIRDPKQRSFTDRSSLPRYYYLVMEYIPGRICSREFYRSLSKQAQENIIRNIAGQMRLLRDVPTPSPEYYGRIYHQGWHPNMLQLQYAGPRGCLRGPYDSHEDFINAVYKTQEYTNLMQYCDDFDSLAKLYFQSFPQIMSRAVGRKPVLNHLDFKMDQVMILENEDKDNPDVVILDWSYMGWVPAYMDTALSLHTGYNEYYGHIYNWEMGKDVEPAHLDTALYFQKFLQV</sequence>
<dbReference type="InterPro" id="IPR051678">
    <property type="entry name" value="AGP_Transferase"/>
</dbReference>
<keyword evidence="3" id="KW-1185">Reference proteome</keyword>
<dbReference type="OrthoDB" id="4177236at2759"/>
<dbReference type="RefSeq" id="XP_033686559.1">
    <property type="nucleotide sequence ID" value="XM_033826740.1"/>
</dbReference>
<dbReference type="AlphaFoldDB" id="A0A6A6ILR1"/>
<proteinExistence type="predicted"/>
<dbReference type="SUPFAM" id="SSF56112">
    <property type="entry name" value="Protein kinase-like (PK-like)"/>
    <property type="match status" value="1"/>
</dbReference>
<dbReference type="InterPro" id="IPR011009">
    <property type="entry name" value="Kinase-like_dom_sf"/>
</dbReference>
<dbReference type="InterPro" id="IPR002575">
    <property type="entry name" value="Aminoglycoside_PTrfase"/>
</dbReference>